<dbReference type="Proteomes" id="UP001626628">
    <property type="component" value="Chromosome"/>
</dbReference>
<evidence type="ECO:0000313" key="2">
    <source>
        <dbReference type="Proteomes" id="UP001626628"/>
    </source>
</evidence>
<gene>
    <name evidence="1" type="ORF">WAB15_19670</name>
</gene>
<organism evidence="1 2">
    <name type="scientific">Streptomyces sirii</name>
    <dbReference type="NCBI Taxonomy" id="3127701"/>
    <lineage>
        <taxon>Bacteria</taxon>
        <taxon>Bacillati</taxon>
        <taxon>Actinomycetota</taxon>
        <taxon>Actinomycetes</taxon>
        <taxon>Kitasatosporales</taxon>
        <taxon>Streptomycetaceae</taxon>
        <taxon>Streptomyces</taxon>
    </lineage>
</organism>
<sequence>MPRKSEQPRESTFSLIFLRAGRYAAVMPATTATFHVVNARVMGPSRFVCAFLATYSAVLYAVHGSRPPGGAVRGARLPAARTAGVHSLPAHLR</sequence>
<proteinExistence type="predicted"/>
<name>A0ABZ2QPL3_9ACTN</name>
<reference evidence="1 2" key="1">
    <citation type="submission" date="2024-03" db="EMBL/GenBank/DDBJ databases">
        <title>The complete genome of Streptomyces sirii sp.nov.</title>
        <authorList>
            <person name="Zakalyukina Y.V."/>
            <person name="Belik A.R."/>
            <person name="Biryukov M.V."/>
            <person name="Baturina O.A."/>
            <person name="Kabilov M.R."/>
        </authorList>
    </citation>
    <scope>NUCLEOTIDE SEQUENCE [LARGE SCALE GENOMIC DNA]</scope>
    <source>
        <strain evidence="1 2">BP-8</strain>
    </source>
</reference>
<dbReference type="EMBL" id="CP147982">
    <property type="protein sequence ID" value="WXK78038.1"/>
    <property type="molecule type" value="Genomic_DNA"/>
</dbReference>
<accession>A0ABZ2QPL3</accession>
<dbReference type="RefSeq" id="WP_407287030.1">
    <property type="nucleotide sequence ID" value="NZ_CP147982.1"/>
</dbReference>
<keyword evidence="2" id="KW-1185">Reference proteome</keyword>
<protein>
    <submittedName>
        <fullName evidence="1">Uncharacterized protein</fullName>
    </submittedName>
</protein>
<evidence type="ECO:0000313" key="1">
    <source>
        <dbReference type="EMBL" id="WXK78038.1"/>
    </source>
</evidence>